<protein>
    <submittedName>
        <fullName evidence="1">Calcium-transporting ATPase 1, endoplasmic reticulum-type</fullName>
    </submittedName>
</protein>
<comment type="caution">
    <text evidence="1">The sequence shown here is derived from an EMBL/GenBank/DDBJ whole genome shotgun (WGS) entry which is preliminary data.</text>
</comment>
<gene>
    <name evidence="1" type="ORF">LOK49_LG04G03059</name>
</gene>
<sequence>MRNNLNRVSGLNSSENEKRLKIHGYNELEKHDSPSIWTLILDQFNDTPVRSLLVAAIISLVLAVYNGGEGDDEFTPFVEPKVTFLTLIINTITSIWQENNAEKALRELKEIQSKNPNVIRDNHRTPDLPAKELVHGDIVELKVGDKERF</sequence>
<organism evidence="1 2">
    <name type="scientific">Camellia lanceoleosa</name>
    <dbReference type="NCBI Taxonomy" id="1840588"/>
    <lineage>
        <taxon>Eukaryota</taxon>
        <taxon>Viridiplantae</taxon>
        <taxon>Streptophyta</taxon>
        <taxon>Embryophyta</taxon>
        <taxon>Tracheophyta</taxon>
        <taxon>Spermatophyta</taxon>
        <taxon>Magnoliopsida</taxon>
        <taxon>eudicotyledons</taxon>
        <taxon>Gunneridae</taxon>
        <taxon>Pentapetalae</taxon>
        <taxon>asterids</taxon>
        <taxon>Ericales</taxon>
        <taxon>Theaceae</taxon>
        <taxon>Camellia</taxon>
    </lineage>
</organism>
<accession>A0ACC0HXR6</accession>
<evidence type="ECO:0000313" key="2">
    <source>
        <dbReference type="Proteomes" id="UP001060215"/>
    </source>
</evidence>
<name>A0ACC0HXR6_9ERIC</name>
<proteinExistence type="predicted"/>
<keyword evidence="2" id="KW-1185">Reference proteome</keyword>
<dbReference type="EMBL" id="CM045759">
    <property type="protein sequence ID" value="KAI8016881.1"/>
    <property type="molecule type" value="Genomic_DNA"/>
</dbReference>
<evidence type="ECO:0000313" key="1">
    <source>
        <dbReference type="EMBL" id="KAI8016881.1"/>
    </source>
</evidence>
<reference evidence="1 2" key="1">
    <citation type="journal article" date="2022" name="Plant J.">
        <title>Chromosome-level genome of Camellia lanceoleosa provides a valuable resource for understanding genome evolution and self-incompatibility.</title>
        <authorList>
            <person name="Gong W."/>
            <person name="Xiao S."/>
            <person name="Wang L."/>
            <person name="Liao Z."/>
            <person name="Chang Y."/>
            <person name="Mo W."/>
            <person name="Hu G."/>
            <person name="Li W."/>
            <person name="Zhao G."/>
            <person name="Zhu H."/>
            <person name="Hu X."/>
            <person name="Ji K."/>
            <person name="Xiang X."/>
            <person name="Song Q."/>
            <person name="Yuan D."/>
            <person name="Jin S."/>
            <person name="Zhang L."/>
        </authorList>
    </citation>
    <scope>NUCLEOTIDE SEQUENCE [LARGE SCALE GENOMIC DNA]</scope>
    <source>
        <strain evidence="1">SQ_2022a</strain>
    </source>
</reference>
<dbReference type="Proteomes" id="UP001060215">
    <property type="component" value="Chromosome 2"/>
</dbReference>